<accession>A0A9Q8P3Q9</accession>
<evidence type="ECO:0000313" key="2">
    <source>
        <dbReference type="EMBL" id="UJO12285.1"/>
    </source>
</evidence>
<dbReference type="KEGG" id="ffu:CLAFUR5_01984"/>
<feature type="region of interest" description="Disordered" evidence="1">
    <location>
        <begin position="68"/>
        <end position="125"/>
    </location>
</feature>
<evidence type="ECO:0000256" key="1">
    <source>
        <dbReference type="SAM" id="MobiDB-lite"/>
    </source>
</evidence>
<dbReference type="GeneID" id="71981862"/>
<dbReference type="EMBL" id="CP090163">
    <property type="protein sequence ID" value="UJO12285.1"/>
    <property type="molecule type" value="Genomic_DNA"/>
</dbReference>
<organism evidence="2 3">
    <name type="scientific">Passalora fulva</name>
    <name type="common">Tomato leaf mold</name>
    <name type="synonym">Cladosporium fulvum</name>
    <dbReference type="NCBI Taxonomy" id="5499"/>
    <lineage>
        <taxon>Eukaryota</taxon>
        <taxon>Fungi</taxon>
        <taxon>Dikarya</taxon>
        <taxon>Ascomycota</taxon>
        <taxon>Pezizomycotina</taxon>
        <taxon>Dothideomycetes</taxon>
        <taxon>Dothideomycetidae</taxon>
        <taxon>Mycosphaerellales</taxon>
        <taxon>Mycosphaerellaceae</taxon>
        <taxon>Fulvia</taxon>
    </lineage>
</organism>
<gene>
    <name evidence="2" type="ORF">CLAFUR5_01984</name>
</gene>
<dbReference type="AlphaFoldDB" id="A0A9Q8P3Q9"/>
<feature type="compositionally biased region" description="Basic residues" evidence="1">
    <location>
        <begin position="76"/>
        <end position="85"/>
    </location>
</feature>
<name>A0A9Q8P3Q9_PASFU</name>
<keyword evidence="3" id="KW-1185">Reference proteome</keyword>
<reference evidence="2" key="2">
    <citation type="journal article" date="2022" name="Microb. Genom.">
        <title>A chromosome-scale genome assembly of the tomato pathogen Cladosporium fulvum reveals a compartmentalized genome architecture and the presence of a dispensable chromosome.</title>
        <authorList>
            <person name="Zaccaron A.Z."/>
            <person name="Chen L.H."/>
            <person name="Samaras A."/>
            <person name="Stergiopoulos I."/>
        </authorList>
    </citation>
    <scope>NUCLEOTIDE SEQUENCE</scope>
    <source>
        <strain evidence="2">Race5_Kim</strain>
    </source>
</reference>
<dbReference type="Proteomes" id="UP000756132">
    <property type="component" value="Chromosome 1"/>
</dbReference>
<dbReference type="RefSeq" id="XP_047756651.1">
    <property type="nucleotide sequence ID" value="XM_047901132.1"/>
</dbReference>
<reference evidence="2" key="1">
    <citation type="submission" date="2021-12" db="EMBL/GenBank/DDBJ databases">
        <authorList>
            <person name="Zaccaron A."/>
            <person name="Stergiopoulos I."/>
        </authorList>
    </citation>
    <scope>NUCLEOTIDE SEQUENCE</scope>
    <source>
        <strain evidence="2">Race5_Kim</strain>
    </source>
</reference>
<protein>
    <submittedName>
        <fullName evidence="2">Uncharacterized protein</fullName>
    </submittedName>
</protein>
<sequence>MTASCVCLATLDANTSHARHILPRSSKFRDSATLRWLQRALPHSRSNDSDSCPAIKKYLAEETLKIKAGTNTTQAKPKKRGKKQFKSAETVVEDEEPGEQLKQKRVKKSKVRSWDPMMHRRMDRE</sequence>
<proteinExistence type="predicted"/>
<evidence type="ECO:0000313" key="3">
    <source>
        <dbReference type="Proteomes" id="UP000756132"/>
    </source>
</evidence>